<dbReference type="EMBL" id="CP013568">
    <property type="protein sequence ID" value="ANL84670.1"/>
    <property type="molecule type" value="Genomic_DNA"/>
</dbReference>
<organism evidence="1 2">
    <name type="scientific">Rhizobium phaseoli</name>
    <dbReference type="NCBI Taxonomy" id="396"/>
    <lineage>
        <taxon>Bacteria</taxon>
        <taxon>Pseudomonadati</taxon>
        <taxon>Pseudomonadota</taxon>
        <taxon>Alphaproteobacteria</taxon>
        <taxon>Hyphomicrobiales</taxon>
        <taxon>Rhizobiaceae</taxon>
        <taxon>Rhizobium/Agrobacterium group</taxon>
        <taxon>Rhizobium</taxon>
    </lineage>
</organism>
<gene>
    <name evidence="1" type="ORF">AMC81_CH01889</name>
</gene>
<name>A0ABM6C8V8_9HYPH</name>
<proteinExistence type="predicted"/>
<keyword evidence="2" id="KW-1185">Reference proteome</keyword>
<reference evidence="1 2" key="1">
    <citation type="submission" date="2015-11" db="EMBL/GenBank/DDBJ databases">
        <title>The limits of bacterial species coexistence and the symbiotic plasmid transference in sympatric Rhizobium populations.</title>
        <authorList>
            <person name="Perez-Carrascal O.M."/>
            <person name="VanInsberghe D."/>
            <person name="Juarez S."/>
            <person name="Polz M.F."/>
            <person name="Vinuesa P."/>
            <person name="Gonzalez V."/>
        </authorList>
    </citation>
    <scope>NUCLEOTIDE SEQUENCE [LARGE SCALE GENOMIC DNA]</scope>
    <source>
        <strain evidence="1 2">N771</strain>
    </source>
</reference>
<evidence type="ECO:0000313" key="2">
    <source>
        <dbReference type="Proteomes" id="UP000078551"/>
    </source>
</evidence>
<dbReference type="Proteomes" id="UP000078551">
    <property type="component" value="Chromosome"/>
</dbReference>
<sequence length="134" mass="13882">MTEKSIAYEPHPVSPERKAELVAAGFKIVDAVYAPKVGTVALREDGPTVEEFVAAGYLAANYPPSGYASRSTPDEIAAAIAAQAGANGSGTDTSIHLSDEQLHAAIKAATGKAPHPKTGRDKLLAHYNALKAAE</sequence>
<accession>A0ABM6C8V8</accession>
<protein>
    <submittedName>
        <fullName evidence="1">Uncharacterized protein</fullName>
    </submittedName>
</protein>
<dbReference type="RefSeq" id="WP_064832568.1">
    <property type="nucleotide sequence ID" value="NZ_CP013568.1"/>
</dbReference>
<evidence type="ECO:0000313" key="1">
    <source>
        <dbReference type="EMBL" id="ANL84670.1"/>
    </source>
</evidence>